<dbReference type="RefSeq" id="WP_213366797.1">
    <property type="nucleotide sequence ID" value="NZ_BSFM01000006.1"/>
</dbReference>
<dbReference type="SUPFAM" id="SSF50090">
    <property type="entry name" value="Electron transport accessory proteins"/>
    <property type="match status" value="1"/>
</dbReference>
<protein>
    <recommendedName>
        <fullName evidence="1">Nitrile hydratase beta subunit domain-containing protein</fullName>
    </recommendedName>
</protein>
<organism evidence="2 3">
    <name type="scientific">Ancylobacter defluvii</name>
    <dbReference type="NCBI Taxonomy" id="1282440"/>
    <lineage>
        <taxon>Bacteria</taxon>
        <taxon>Pseudomonadati</taxon>
        <taxon>Pseudomonadota</taxon>
        <taxon>Alphaproteobacteria</taxon>
        <taxon>Hyphomicrobiales</taxon>
        <taxon>Xanthobacteraceae</taxon>
        <taxon>Ancylobacter</taxon>
    </lineage>
</organism>
<dbReference type="InterPro" id="IPR008990">
    <property type="entry name" value="Elect_transpt_acc-like_dom_sf"/>
</dbReference>
<proteinExistence type="predicted"/>
<gene>
    <name evidence="2" type="ORF">GCM10017653_13660</name>
</gene>
<dbReference type="InterPro" id="IPR024690">
    <property type="entry name" value="CN_hydtase_beta_dom_C"/>
</dbReference>
<dbReference type="Gene3D" id="2.30.30.50">
    <property type="match status" value="1"/>
</dbReference>
<comment type="caution">
    <text evidence="2">The sequence shown here is derived from an EMBL/GenBank/DDBJ whole genome shotgun (WGS) entry which is preliminary data.</text>
</comment>
<dbReference type="Pfam" id="PF02211">
    <property type="entry name" value="NHase_beta_C"/>
    <property type="match status" value="1"/>
</dbReference>
<evidence type="ECO:0000313" key="2">
    <source>
        <dbReference type="EMBL" id="GLK83297.1"/>
    </source>
</evidence>
<evidence type="ECO:0000313" key="3">
    <source>
        <dbReference type="Proteomes" id="UP001143330"/>
    </source>
</evidence>
<sequence>MLSAADILDLLKTGATTRVDDPSRLPAFAPGDPVLTRTLSPLTHTRLPRYCRGKRGVVVKVHGLYALPDVRAIGDEDTREHCYAVRFSMRELWGPQGSPADSLTIDLWDSYLLPAGAEATP</sequence>
<evidence type="ECO:0000259" key="1">
    <source>
        <dbReference type="Pfam" id="PF02211"/>
    </source>
</evidence>
<dbReference type="AlphaFoldDB" id="A0A9W6JU90"/>
<accession>A0A9W6JU90</accession>
<name>A0A9W6JU90_9HYPH</name>
<reference evidence="2" key="1">
    <citation type="journal article" date="2014" name="Int. J. Syst. Evol. Microbiol.">
        <title>Complete genome sequence of Corynebacterium casei LMG S-19264T (=DSM 44701T), isolated from a smear-ripened cheese.</title>
        <authorList>
            <consortium name="US DOE Joint Genome Institute (JGI-PGF)"/>
            <person name="Walter F."/>
            <person name="Albersmeier A."/>
            <person name="Kalinowski J."/>
            <person name="Ruckert C."/>
        </authorList>
    </citation>
    <scope>NUCLEOTIDE SEQUENCE</scope>
    <source>
        <strain evidence="2">VKM B-2789</strain>
    </source>
</reference>
<dbReference type="Proteomes" id="UP001143330">
    <property type="component" value="Unassembled WGS sequence"/>
</dbReference>
<dbReference type="EMBL" id="BSFM01000006">
    <property type="protein sequence ID" value="GLK83297.1"/>
    <property type="molecule type" value="Genomic_DNA"/>
</dbReference>
<reference evidence="2" key="2">
    <citation type="submission" date="2023-01" db="EMBL/GenBank/DDBJ databases">
        <authorList>
            <person name="Sun Q."/>
            <person name="Evtushenko L."/>
        </authorList>
    </citation>
    <scope>NUCLEOTIDE SEQUENCE</scope>
    <source>
        <strain evidence="2">VKM B-2789</strain>
    </source>
</reference>
<feature type="domain" description="Nitrile hydratase beta subunit" evidence="1">
    <location>
        <begin position="25"/>
        <end position="112"/>
    </location>
</feature>
<keyword evidence="3" id="KW-1185">Reference proteome</keyword>